<dbReference type="AlphaFoldDB" id="A0A4Y9SCX5"/>
<sequence length="160" mass="18066">MKPSITNPIHEFFCSLGCTQLSGSVPDYWHQGVHLAFLYVDEYTSDLESISFPPQALVIVIGTRAIPSEDLLKFDDLSHETVRITDLGAFIANRAFGEEHIDWRETVEELQSAEGKHEHAEMVMADAQDAFDSAQQKLEFAQEAWACSRQPQRFRPVVIA</sequence>
<dbReference type="OrthoDB" id="9912973at2"/>
<name>A0A4Y9SCX5_9BURK</name>
<keyword evidence="3" id="KW-1185">Reference proteome</keyword>
<evidence type="ECO:0000313" key="3">
    <source>
        <dbReference type="Proteomes" id="UP000297729"/>
    </source>
</evidence>
<gene>
    <name evidence="2" type="ORF">E4L98_20360</name>
</gene>
<dbReference type="Proteomes" id="UP000297729">
    <property type="component" value="Unassembled WGS sequence"/>
</dbReference>
<evidence type="ECO:0000256" key="1">
    <source>
        <dbReference type="SAM" id="Coils"/>
    </source>
</evidence>
<proteinExistence type="predicted"/>
<protein>
    <submittedName>
        <fullName evidence="2">Uncharacterized protein</fullName>
    </submittedName>
</protein>
<keyword evidence="1" id="KW-0175">Coiled coil</keyword>
<dbReference type="RefSeq" id="WP_135203373.1">
    <property type="nucleotide sequence ID" value="NZ_SPVG01000202.1"/>
</dbReference>
<evidence type="ECO:0000313" key="2">
    <source>
        <dbReference type="EMBL" id="TFW17560.1"/>
    </source>
</evidence>
<organism evidence="2 3">
    <name type="scientific">Duganella callida</name>
    <dbReference type="NCBI Taxonomy" id="2561932"/>
    <lineage>
        <taxon>Bacteria</taxon>
        <taxon>Pseudomonadati</taxon>
        <taxon>Pseudomonadota</taxon>
        <taxon>Betaproteobacteria</taxon>
        <taxon>Burkholderiales</taxon>
        <taxon>Oxalobacteraceae</taxon>
        <taxon>Telluria group</taxon>
        <taxon>Duganella</taxon>
    </lineage>
</organism>
<feature type="coiled-coil region" evidence="1">
    <location>
        <begin position="110"/>
        <end position="144"/>
    </location>
</feature>
<accession>A0A4Y9SCX5</accession>
<dbReference type="EMBL" id="SPVG01000202">
    <property type="protein sequence ID" value="TFW17560.1"/>
    <property type="molecule type" value="Genomic_DNA"/>
</dbReference>
<reference evidence="2 3" key="1">
    <citation type="submission" date="2019-03" db="EMBL/GenBank/DDBJ databases">
        <title>Draft Genome Sequence of Duganella callidus sp. nov., a Novel Duganella Species Isolated from Cultivated Soil.</title>
        <authorList>
            <person name="Raths R."/>
            <person name="Peta V."/>
            <person name="Bucking H."/>
        </authorList>
    </citation>
    <scope>NUCLEOTIDE SEQUENCE [LARGE SCALE GENOMIC DNA]</scope>
    <source>
        <strain evidence="2 3">DN04</strain>
    </source>
</reference>
<comment type="caution">
    <text evidence="2">The sequence shown here is derived from an EMBL/GenBank/DDBJ whole genome shotgun (WGS) entry which is preliminary data.</text>
</comment>